<dbReference type="RefSeq" id="WP_350447486.1">
    <property type="nucleotide sequence ID" value="NZ_CP158373.1"/>
</dbReference>
<name>A0AAU7Y3J2_9PSED</name>
<accession>A0AAU7Y3J2</accession>
<reference evidence="2" key="1">
    <citation type="submission" date="2023-08" db="EMBL/GenBank/DDBJ databases">
        <title>Increased levels of nutrients transform a symbiont into a lethal pathobiont.</title>
        <authorList>
            <person name="Lachnit T."/>
            <person name="Ulrich L."/>
            <person name="Willmer F.M."/>
            <person name="Hasenbein T."/>
            <person name="Steiner L.X."/>
            <person name="Wolters M."/>
            <person name="Herbst E.M."/>
            <person name="Deines P."/>
        </authorList>
    </citation>
    <scope>NUCLEOTIDE SEQUENCE</scope>
    <source>
        <strain evidence="2">T3</strain>
    </source>
</reference>
<dbReference type="AlphaFoldDB" id="A0AAU7Y3J2"/>
<dbReference type="SUPFAM" id="SSF53850">
    <property type="entry name" value="Periplasmic binding protein-like II"/>
    <property type="match status" value="1"/>
</dbReference>
<feature type="domain" description="Solute-binding protein family 3/N-terminal" evidence="1">
    <location>
        <begin position="29"/>
        <end position="254"/>
    </location>
</feature>
<organism evidence="2">
    <name type="scientific">Pseudomonas solani</name>
    <dbReference type="NCBI Taxonomy" id="2731552"/>
    <lineage>
        <taxon>Bacteria</taxon>
        <taxon>Pseudomonadati</taxon>
        <taxon>Pseudomonadota</taxon>
        <taxon>Gammaproteobacteria</taxon>
        <taxon>Pseudomonadales</taxon>
        <taxon>Pseudomonadaceae</taxon>
        <taxon>Pseudomonas</taxon>
    </lineage>
</organism>
<dbReference type="Pfam" id="PF00497">
    <property type="entry name" value="SBP_bac_3"/>
    <property type="match status" value="1"/>
</dbReference>
<protein>
    <submittedName>
        <fullName evidence="2">Transporter substrate-binding domain-containing protein</fullName>
    </submittedName>
</protein>
<dbReference type="InterPro" id="IPR001638">
    <property type="entry name" value="Solute-binding_3/MltF_N"/>
</dbReference>
<proteinExistence type="predicted"/>
<gene>
    <name evidence="2" type="ORF">ABS648_01760</name>
</gene>
<dbReference type="Gene3D" id="3.40.190.10">
    <property type="entry name" value="Periplasmic binding protein-like II"/>
    <property type="match status" value="2"/>
</dbReference>
<evidence type="ECO:0000259" key="1">
    <source>
        <dbReference type="Pfam" id="PF00497"/>
    </source>
</evidence>
<evidence type="ECO:0000313" key="2">
    <source>
        <dbReference type="EMBL" id="XBY64512.1"/>
    </source>
</evidence>
<dbReference type="EMBL" id="CP158373">
    <property type="protein sequence ID" value="XBY64512.1"/>
    <property type="molecule type" value="Genomic_DNA"/>
</dbReference>
<sequence>MNRIITGCLLAGCCGVEAAEPVKICLGDGNEWPPYTYWERHDGKIDHTRLSGSATTLVLTALQRLDLPYELHYLPWARVQQELADFARSGHCDMTWDASYTEERATFAHYSEPLYRTRLGLFYSTRRFAEAPAVTDATSLANYRVCGVIGYNYAPYGITQEVLRVKSVQQNLGLLQLQRCDFFPSEIEPLYGGLSLGAYQGDETLRHLELPASKAFYLLVSKGSPRGVSLSQALDRELQTLRDSGEAEAIFRRFQPSALSAQPAGAQSQ</sequence>